<dbReference type="AlphaFoldDB" id="A0A0E9PHY7"/>
<dbReference type="EMBL" id="GBXM01104428">
    <property type="protein sequence ID" value="JAH04149.1"/>
    <property type="molecule type" value="Transcribed_RNA"/>
</dbReference>
<organism evidence="1">
    <name type="scientific">Anguilla anguilla</name>
    <name type="common">European freshwater eel</name>
    <name type="synonym">Muraena anguilla</name>
    <dbReference type="NCBI Taxonomy" id="7936"/>
    <lineage>
        <taxon>Eukaryota</taxon>
        <taxon>Metazoa</taxon>
        <taxon>Chordata</taxon>
        <taxon>Craniata</taxon>
        <taxon>Vertebrata</taxon>
        <taxon>Euteleostomi</taxon>
        <taxon>Actinopterygii</taxon>
        <taxon>Neopterygii</taxon>
        <taxon>Teleostei</taxon>
        <taxon>Anguilliformes</taxon>
        <taxon>Anguillidae</taxon>
        <taxon>Anguilla</taxon>
    </lineage>
</organism>
<protein>
    <submittedName>
        <fullName evidence="1">Uncharacterized protein</fullName>
    </submittedName>
</protein>
<proteinExistence type="predicted"/>
<sequence>MQWLNFFKKFRDLVEIEPGVYGAVHTLHGQGLVGSQGIQIGEVRLGKDDGVETGLAPQLHEVHHIPNRQGGWPVNTTQG</sequence>
<reference evidence="1" key="1">
    <citation type="submission" date="2014-11" db="EMBL/GenBank/DDBJ databases">
        <authorList>
            <person name="Amaro Gonzalez C."/>
        </authorList>
    </citation>
    <scope>NUCLEOTIDE SEQUENCE</scope>
</reference>
<evidence type="ECO:0000313" key="1">
    <source>
        <dbReference type="EMBL" id="JAH04149.1"/>
    </source>
</evidence>
<reference evidence="1" key="2">
    <citation type="journal article" date="2015" name="Fish Shellfish Immunol.">
        <title>Early steps in the European eel (Anguilla anguilla)-Vibrio vulnificus interaction in the gills: Role of the RtxA13 toxin.</title>
        <authorList>
            <person name="Callol A."/>
            <person name="Pajuelo D."/>
            <person name="Ebbesson L."/>
            <person name="Teles M."/>
            <person name="MacKenzie S."/>
            <person name="Amaro C."/>
        </authorList>
    </citation>
    <scope>NUCLEOTIDE SEQUENCE</scope>
</reference>
<name>A0A0E9PHY7_ANGAN</name>
<accession>A0A0E9PHY7</accession>